<comment type="caution">
    <text evidence="1">The sequence shown here is derived from an EMBL/GenBank/DDBJ whole genome shotgun (WGS) entry which is preliminary data.</text>
</comment>
<protein>
    <submittedName>
        <fullName evidence="1">Uncharacterized protein</fullName>
    </submittedName>
</protein>
<accession>A0ACC0N714</accession>
<dbReference type="Proteomes" id="UP001062846">
    <property type="component" value="Chromosome 7"/>
</dbReference>
<reference evidence="1" key="1">
    <citation type="submission" date="2022-02" db="EMBL/GenBank/DDBJ databases">
        <title>Plant Genome Project.</title>
        <authorList>
            <person name="Zhang R.-G."/>
        </authorList>
    </citation>
    <scope>NUCLEOTIDE SEQUENCE</scope>
    <source>
        <strain evidence="1">AT1</strain>
    </source>
</reference>
<proteinExistence type="predicted"/>
<gene>
    <name evidence="1" type="ORF">RHMOL_Rhmol07G0265100</name>
</gene>
<evidence type="ECO:0000313" key="1">
    <source>
        <dbReference type="EMBL" id="KAI8548318.1"/>
    </source>
</evidence>
<evidence type="ECO:0000313" key="2">
    <source>
        <dbReference type="Proteomes" id="UP001062846"/>
    </source>
</evidence>
<keyword evidence="2" id="KW-1185">Reference proteome</keyword>
<sequence length="110" mass="12320">MCFLLPEVDYNGGLITGEDVVSSGGVGSGEARLWRHMVMVMEGGLRQCWKLWLEVLRHDRGWGRRGRVYNIFLAYSGDGGRVETVMDAVDERKRIACARSCRGKAIGSVW</sequence>
<organism evidence="1 2">
    <name type="scientific">Rhododendron molle</name>
    <name type="common">Chinese azalea</name>
    <name type="synonym">Azalea mollis</name>
    <dbReference type="NCBI Taxonomy" id="49168"/>
    <lineage>
        <taxon>Eukaryota</taxon>
        <taxon>Viridiplantae</taxon>
        <taxon>Streptophyta</taxon>
        <taxon>Embryophyta</taxon>
        <taxon>Tracheophyta</taxon>
        <taxon>Spermatophyta</taxon>
        <taxon>Magnoliopsida</taxon>
        <taxon>eudicotyledons</taxon>
        <taxon>Gunneridae</taxon>
        <taxon>Pentapetalae</taxon>
        <taxon>asterids</taxon>
        <taxon>Ericales</taxon>
        <taxon>Ericaceae</taxon>
        <taxon>Ericoideae</taxon>
        <taxon>Rhodoreae</taxon>
        <taxon>Rhododendron</taxon>
    </lineage>
</organism>
<dbReference type="EMBL" id="CM046394">
    <property type="protein sequence ID" value="KAI8548318.1"/>
    <property type="molecule type" value="Genomic_DNA"/>
</dbReference>
<name>A0ACC0N714_RHOML</name>